<dbReference type="EMBL" id="CP044331">
    <property type="protein sequence ID" value="QGM99135.1"/>
    <property type="molecule type" value="Genomic_DNA"/>
</dbReference>
<evidence type="ECO:0000256" key="2">
    <source>
        <dbReference type="ARBA" id="ARBA00023315"/>
    </source>
</evidence>
<keyword evidence="2" id="KW-0012">Acyltransferase</keyword>
<dbReference type="Gene3D" id="3.40.630.30">
    <property type="match status" value="1"/>
</dbReference>
<dbReference type="PANTHER" id="PTHR43792">
    <property type="entry name" value="GNAT FAMILY, PUTATIVE (AFU_ORTHOLOGUE AFUA_3G00765)-RELATED-RELATED"/>
    <property type="match status" value="1"/>
</dbReference>
<evidence type="ECO:0000313" key="5">
    <source>
        <dbReference type="EMBL" id="QGM99135.1"/>
    </source>
</evidence>
<comment type="similarity">
    <text evidence="3">Belongs to the acetyltransferase family. RimJ subfamily.</text>
</comment>
<reference evidence="5 6" key="1">
    <citation type="submission" date="2019-09" db="EMBL/GenBank/DDBJ databases">
        <title>Isolation and complete genome sequencing of Methylocystis species.</title>
        <authorList>
            <person name="Rumah B.L."/>
            <person name="Stead C.E."/>
            <person name="Stevens B.C."/>
            <person name="Minton N.P."/>
            <person name="Grosse-Honebrink A."/>
            <person name="Zhang Y."/>
        </authorList>
    </citation>
    <scope>NUCLEOTIDE SEQUENCE [LARGE SCALE GENOMIC DNA]</scope>
    <source>
        <strain evidence="5 6">BRCS2</strain>
    </source>
</reference>
<dbReference type="InterPro" id="IPR000182">
    <property type="entry name" value="GNAT_dom"/>
</dbReference>
<organism evidence="5 6">
    <name type="scientific">Methylocystis parvus</name>
    <dbReference type="NCBI Taxonomy" id="134"/>
    <lineage>
        <taxon>Bacteria</taxon>
        <taxon>Pseudomonadati</taxon>
        <taxon>Pseudomonadota</taxon>
        <taxon>Alphaproteobacteria</taxon>
        <taxon>Hyphomicrobiales</taxon>
        <taxon>Methylocystaceae</taxon>
        <taxon>Methylocystis</taxon>
    </lineage>
</organism>
<evidence type="ECO:0000259" key="4">
    <source>
        <dbReference type="PROSITE" id="PS51186"/>
    </source>
</evidence>
<dbReference type="RefSeq" id="WP_081495624.1">
    <property type="nucleotide sequence ID" value="NZ_CP044331.1"/>
</dbReference>
<proteinExistence type="inferred from homology"/>
<protein>
    <submittedName>
        <fullName evidence="5">GNAT family N-acetyltransferase</fullName>
    </submittedName>
</protein>
<keyword evidence="6" id="KW-1185">Reference proteome</keyword>
<accession>A0A6B8M9P9</accession>
<dbReference type="InterPro" id="IPR016181">
    <property type="entry name" value="Acyl_CoA_acyltransferase"/>
</dbReference>
<dbReference type="PANTHER" id="PTHR43792:SF8">
    <property type="entry name" value="[RIBOSOMAL PROTEIN US5]-ALANINE N-ACETYLTRANSFERASE"/>
    <property type="match status" value="1"/>
</dbReference>
<sequence>MRTDLSNEAFDTRRLTIRSCRLNDAPALQALMTPAISKWVAAWPTPLSLDTCRNILVSNLAGASKGSIFPAVILNRHHGELVGWLKIEVTENVTRRAELGYWIGEDHQRQGYALEVAEAAIGFAFSRLKAEVVTAGAQTANAASHKLLQKLGMTEDGEREVWASARARRERCRFWKLAR</sequence>
<dbReference type="SUPFAM" id="SSF55729">
    <property type="entry name" value="Acyl-CoA N-acyltransferases (Nat)"/>
    <property type="match status" value="1"/>
</dbReference>
<dbReference type="Pfam" id="PF13302">
    <property type="entry name" value="Acetyltransf_3"/>
    <property type="match status" value="1"/>
</dbReference>
<evidence type="ECO:0000256" key="1">
    <source>
        <dbReference type="ARBA" id="ARBA00022679"/>
    </source>
</evidence>
<dbReference type="Proteomes" id="UP000422569">
    <property type="component" value="Chromosome"/>
</dbReference>
<dbReference type="AlphaFoldDB" id="A0A6B8M9P9"/>
<keyword evidence="1 5" id="KW-0808">Transferase</keyword>
<evidence type="ECO:0000313" key="6">
    <source>
        <dbReference type="Proteomes" id="UP000422569"/>
    </source>
</evidence>
<evidence type="ECO:0000256" key="3">
    <source>
        <dbReference type="ARBA" id="ARBA00038502"/>
    </source>
</evidence>
<feature type="domain" description="N-acetyltransferase" evidence="4">
    <location>
        <begin position="15"/>
        <end position="175"/>
    </location>
</feature>
<gene>
    <name evidence="5" type="ORF">F7D14_17665</name>
</gene>
<dbReference type="KEGG" id="mpar:F7D14_17665"/>
<dbReference type="InterPro" id="IPR051531">
    <property type="entry name" value="N-acetyltransferase"/>
</dbReference>
<dbReference type="GO" id="GO:0016747">
    <property type="term" value="F:acyltransferase activity, transferring groups other than amino-acyl groups"/>
    <property type="evidence" value="ECO:0007669"/>
    <property type="project" value="InterPro"/>
</dbReference>
<dbReference type="PROSITE" id="PS51186">
    <property type="entry name" value="GNAT"/>
    <property type="match status" value="1"/>
</dbReference>
<name>A0A6B8M9P9_9HYPH</name>